<evidence type="ECO:0000313" key="1">
    <source>
        <dbReference type="EMBL" id="KAJ8877937.1"/>
    </source>
</evidence>
<dbReference type="PANTHER" id="PTHR45749">
    <property type="match status" value="1"/>
</dbReference>
<dbReference type="PANTHER" id="PTHR45749:SF21">
    <property type="entry name" value="DUF4371 DOMAIN-CONTAINING PROTEIN"/>
    <property type="match status" value="1"/>
</dbReference>
<protein>
    <submittedName>
        <fullName evidence="1">Uncharacterized protein</fullName>
    </submittedName>
</protein>
<reference evidence="1 2" key="1">
    <citation type="submission" date="2023-02" db="EMBL/GenBank/DDBJ databases">
        <title>LHISI_Scaffold_Assembly.</title>
        <authorList>
            <person name="Stuart O.P."/>
            <person name="Cleave R."/>
            <person name="Magrath M.J.L."/>
            <person name="Mikheyev A.S."/>
        </authorList>
    </citation>
    <scope>NUCLEOTIDE SEQUENCE [LARGE SCALE GENOMIC DNA]</scope>
    <source>
        <strain evidence="1">Daus_M_001</strain>
        <tissue evidence="1">Leg muscle</tissue>
    </source>
</reference>
<accession>A0ABQ9H0X6</accession>
<dbReference type="EMBL" id="JARBHB010000008">
    <property type="protein sequence ID" value="KAJ8877937.1"/>
    <property type="molecule type" value="Genomic_DNA"/>
</dbReference>
<comment type="caution">
    <text evidence="1">The sequence shown here is derived from an EMBL/GenBank/DDBJ whole genome shotgun (WGS) entry which is preliminary data.</text>
</comment>
<sequence>MRKYYFKLRWHEQFLWHHFDHAKKGCLCFTCSKACKINLFKVKFRAAFIQLGRQLLLIISSISHKQQEEAKIALHKIFTSLKYLVLQGLAIHSHSNVPELCNWMQRRKNLCSGDVQNEMLQIMAHNVLRSIASDIHFVDETADVAGVDQVSINIRIVKDLEPEESIGELLFKLVVYVLRRFNIQFQNMGGRCYDEAANMFGMFTVIILRGRRSLEKYVLSSGVRPLCPTRWTARVASISGILNTHNSILAMLSNIAESTEEISSRARGLLDLLTKVELYLGFLVCRDVFTPRDRLSSLQDQKLTVAGGREAISCTVIRNYKKFDDLRTKMTEQTKILELEKPKPPRNEKQ</sequence>
<evidence type="ECO:0000313" key="2">
    <source>
        <dbReference type="Proteomes" id="UP001159363"/>
    </source>
</evidence>
<dbReference type="Proteomes" id="UP001159363">
    <property type="component" value="Chromosome 7"/>
</dbReference>
<keyword evidence="2" id="KW-1185">Reference proteome</keyword>
<organism evidence="1 2">
    <name type="scientific">Dryococelus australis</name>
    <dbReference type="NCBI Taxonomy" id="614101"/>
    <lineage>
        <taxon>Eukaryota</taxon>
        <taxon>Metazoa</taxon>
        <taxon>Ecdysozoa</taxon>
        <taxon>Arthropoda</taxon>
        <taxon>Hexapoda</taxon>
        <taxon>Insecta</taxon>
        <taxon>Pterygota</taxon>
        <taxon>Neoptera</taxon>
        <taxon>Polyneoptera</taxon>
        <taxon>Phasmatodea</taxon>
        <taxon>Verophasmatodea</taxon>
        <taxon>Anareolatae</taxon>
        <taxon>Phasmatidae</taxon>
        <taxon>Eurycanthinae</taxon>
        <taxon>Dryococelus</taxon>
    </lineage>
</organism>
<proteinExistence type="predicted"/>
<gene>
    <name evidence="1" type="ORF">PR048_022396</name>
</gene>
<name>A0ABQ9H0X6_9NEOP</name>